<gene>
    <name evidence="1" type="ORF">SBOR_9257</name>
</gene>
<dbReference type="EMBL" id="AYSA01000642">
    <property type="protein sequence ID" value="ESZ90356.1"/>
    <property type="molecule type" value="Genomic_DNA"/>
</dbReference>
<dbReference type="HOGENOM" id="CLU_098375_0_0_1"/>
<dbReference type="OrthoDB" id="4643547at2759"/>
<accession>W9C3C1</accession>
<keyword evidence="2" id="KW-1185">Reference proteome</keyword>
<dbReference type="Proteomes" id="UP000019487">
    <property type="component" value="Unassembled WGS sequence"/>
</dbReference>
<organism evidence="1 2">
    <name type="scientific">Sclerotinia borealis (strain F-4128)</name>
    <dbReference type="NCBI Taxonomy" id="1432307"/>
    <lineage>
        <taxon>Eukaryota</taxon>
        <taxon>Fungi</taxon>
        <taxon>Dikarya</taxon>
        <taxon>Ascomycota</taxon>
        <taxon>Pezizomycotina</taxon>
        <taxon>Leotiomycetes</taxon>
        <taxon>Helotiales</taxon>
        <taxon>Sclerotiniaceae</taxon>
        <taxon>Sclerotinia</taxon>
    </lineage>
</organism>
<protein>
    <submittedName>
        <fullName evidence="1">Uncharacterized protein</fullName>
    </submittedName>
</protein>
<comment type="caution">
    <text evidence="1">The sequence shown here is derived from an EMBL/GenBank/DDBJ whole genome shotgun (WGS) entry which is preliminary data.</text>
</comment>
<sequence length="170" mass="19328">MIGDIVYTWPGQGWGARAGSYISTNCIQQQQPRLQLMFPDNYIPPIAINSDQPIDSLLFQLNPQGNNSQAKCTVRLSKLATSLAGNIQYTMRFQFWGCVQNLFNIQLIFSMNIEGNFYFWNAFQYEWTFGQEGVLRAIKKGRFYNEGGRQLSVAIQVGDVAQEVDMGYEA</sequence>
<proteinExistence type="predicted"/>
<dbReference type="AlphaFoldDB" id="W9C3C1"/>
<evidence type="ECO:0000313" key="1">
    <source>
        <dbReference type="EMBL" id="ESZ90356.1"/>
    </source>
</evidence>
<name>W9C3C1_SCLBF</name>
<reference evidence="1 2" key="1">
    <citation type="journal article" date="2014" name="Genome Announc.">
        <title>Draft genome sequence of Sclerotinia borealis, a psychrophilic plant pathogenic fungus.</title>
        <authorList>
            <person name="Mardanov A.V."/>
            <person name="Beletsky A.V."/>
            <person name="Kadnikov V.V."/>
            <person name="Ignatov A.N."/>
            <person name="Ravin N.V."/>
        </authorList>
    </citation>
    <scope>NUCLEOTIDE SEQUENCE [LARGE SCALE GENOMIC DNA]</scope>
    <source>
        <strain evidence="2">F-4157</strain>
    </source>
</reference>
<evidence type="ECO:0000313" key="2">
    <source>
        <dbReference type="Proteomes" id="UP000019487"/>
    </source>
</evidence>